<evidence type="ECO:0000256" key="1">
    <source>
        <dbReference type="ARBA" id="ARBA00022553"/>
    </source>
</evidence>
<dbReference type="PANTHER" id="PTHR20875">
    <property type="entry name" value="EF-HAND CALCIUM-BINDING DOMAIN-CONTAINING PROTEIN 6-RELATED"/>
    <property type="match status" value="1"/>
</dbReference>
<feature type="domain" description="EF-hand" evidence="5">
    <location>
        <begin position="831"/>
        <end position="864"/>
    </location>
</feature>
<feature type="domain" description="EF-hand" evidence="5">
    <location>
        <begin position="684"/>
        <end position="719"/>
    </location>
</feature>
<dbReference type="PROSITE" id="PS50222">
    <property type="entry name" value="EF_HAND_2"/>
    <property type="match status" value="2"/>
</dbReference>
<dbReference type="SUPFAM" id="SSF47473">
    <property type="entry name" value="EF-hand"/>
    <property type="match status" value="4"/>
</dbReference>
<accession>A0A8C5R155</accession>
<dbReference type="InterPro" id="IPR052603">
    <property type="entry name" value="EFCB6"/>
</dbReference>
<dbReference type="AlphaFoldDB" id="A0A8C5R155"/>
<evidence type="ECO:0000256" key="3">
    <source>
        <dbReference type="ARBA" id="ARBA00022837"/>
    </source>
</evidence>
<dbReference type="Ensembl" id="ENSLLET00000046971.1">
    <property type="protein sequence ID" value="ENSLLEP00000045173.1"/>
    <property type="gene ID" value="ENSLLEG00000028656.1"/>
</dbReference>
<keyword evidence="1" id="KW-0597">Phosphoprotein</keyword>
<reference evidence="6" key="1">
    <citation type="submission" date="2025-08" db="UniProtKB">
        <authorList>
            <consortium name="Ensembl"/>
        </authorList>
    </citation>
    <scope>IDENTIFICATION</scope>
</reference>
<feature type="region of interest" description="Disordered" evidence="4">
    <location>
        <begin position="1"/>
        <end position="20"/>
    </location>
</feature>
<dbReference type="GeneTree" id="ENSGT00940000165411"/>
<evidence type="ECO:0000256" key="2">
    <source>
        <dbReference type="ARBA" id="ARBA00022737"/>
    </source>
</evidence>
<evidence type="ECO:0000259" key="5">
    <source>
        <dbReference type="PROSITE" id="PS50222"/>
    </source>
</evidence>
<proteinExistence type="predicted"/>
<dbReference type="PANTHER" id="PTHR20875:SF8">
    <property type="entry name" value="EF-HAND CALCIUM-BINDING DOMAIN-CONTAINING PROTEIN 6-LIKE"/>
    <property type="match status" value="1"/>
</dbReference>
<evidence type="ECO:0000313" key="7">
    <source>
        <dbReference type="Proteomes" id="UP000694569"/>
    </source>
</evidence>
<dbReference type="OrthoDB" id="26525at2759"/>
<name>A0A8C5R155_9ANUR</name>
<evidence type="ECO:0000313" key="6">
    <source>
        <dbReference type="Ensembl" id="ENSLLEP00000045173.1"/>
    </source>
</evidence>
<dbReference type="SMART" id="SM00054">
    <property type="entry name" value="EFh"/>
    <property type="match status" value="3"/>
</dbReference>
<dbReference type="CDD" id="cd00051">
    <property type="entry name" value="EFh"/>
    <property type="match status" value="1"/>
</dbReference>
<dbReference type="InterPro" id="IPR011992">
    <property type="entry name" value="EF-hand-dom_pair"/>
</dbReference>
<keyword evidence="3" id="KW-0106">Calcium</keyword>
<dbReference type="Pfam" id="PF08976">
    <property type="entry name" value="EF-hand_11"/>
    <property type="match status" value="1"/>
</dbReference>
<sequence length="864" mass="98560">MASIHGKSSLMSRTKLPDIRHPLSQLGNPEALSVRGISAAGQRGQASGLVENPPKKTTSLQDALKTYRTEQLDSWGKLDHWVNLDKKHWGKEEGKDVPAASSKRQASLRAQCDQIQHQLFEKINSGGFYQLKNLFWANDPEARGRIPRDSLPVILATFLGHFVSTGQCDHLLQRLHLGDKPIITFEAFYEGFKREENNDPPDWLDPMKRKQRPILREAHELHLSLKNMAANRYLHLMKLFPEEGMSCSGFRNALSKLGLVTSDKEFEKLWNRYVGESDGILEAEDLLSLLGITDDQRGLLLTALEKVSAAHQACQPKTSNVAETRKGTERKLSLNIEKWLRERVREGARAMAAEFLLYDPQRTGKATKKDFLKVLETFSLTLPIDHLDRFLCRCGLDEAMPDVNYLEFLQHVQARGRDGVTYTDRSEKRTSPNSHSTTGVLEEKLAWLFHEDFRSLLGSFRSADTKHRNAITQQDFRAIIEKRYGITVTDAEFARLLEKLPTDHHGGVRYLDFMARIDSSDDSISLYDGARTVLTEFSKRPNTIVKSHGSSNARSLEQLTEIIKNMIKHNYGSLELAFIQVDDMNTRRLTVESLYQLLKRCNVRPSISREDVGKIWETFILNRDQTVSFCQFVRHFGFSPKSSCFPNANVSPPVKGDGDFLIRSRKLNSDTKIIANMLQTKVMLHIDELWELFKELDPLNTGCVTKEEFLDIVQDLSPDLTRHQCESLAIKLEAGENSISYVQFLQPYQHGQAANRHNGYKVPKKEAKTRPTQESVQQGLNVIITSKLREKLSRVDWKNLHQACQKLDRDGSGLLQLPQFRSLVKLCNVVLDEDDIYRVMSQYDKDLSGKINYLELVSDHKEKS</sequence>
<organism evidence="6 7">
    <name type="scientific">Leptobrachium leishanense</name>
    <name type="common">Leishan spiny toad</name>
    <dbReference type="NCBI Taxonomy" id="445787"/>
    <lineage>
        <taxon>Eukaryota</taxon>
        <taxon>Metazoa</taxon>
        <taxon>Chordata</taxon>
        <taxon>Craniata</taxon>
        <taxon>Vertebrata</taxon>
        <taxon>Euteleostomi</taxon>
        <taxon>Amphibia</taxon>
        <taxon>Batrachia</taxon>
        <taxon>Anura</taxon>
        <taxon>Pelobatoidea</taxon>
        <taxon>Megophryidae</taxon>
        <taxon>Leptobrachium</taxon>
    </lineage>
</organism>
<dbReference type="InterPro" id="IPR002048">
    <property type="entry name" value="EF_hand_dom"/>
</dbReference>
<dbReference type="Proteomes" id="UP000694569">
    <property type="component" value="Unplaced"/>
</dbReference>
<evidence type="ECO:0000256" key="4">
    <source>
        <dbReference type="SAM" id="MobiDB-lite"/>
    </source>
</evidence>
<keyword evidence="7" id="KW-1185">Reference proteome</keyword>
<dbReference type="GO" id="GO:0005509">
    <property type="term" value="F:calcium ion binding"/>
    <property type="evidence" value="ECO:0007669"/>
    <property type="project" value="InterPro"/>
</dbReference>
<dbReference type="Gene3D" id="1.10.238.10">
    <property type="entry name" value="EF-hand"/>
    <property type="match status" value="6"/>
</dbReference>
<reference evidence="6" key="2">
    <citation type="submission" date="2025-09" db="UniProtKB">
        <authorList>
            <consortium name="Ensembl"/>
        </authorList>
    </citation>
    <scope>IDENTIFICATION</scope>
</reference>
<dbReference type="InterPro" id="IPR015070">
    <property type="entry name" value="EF_hand_DJBP"/>
</dbReference>
<protein>
    <recommendedName>
        <fullName evidence="5">EF-hand domain-containing protein</fullName>
    </recommendedName>
</protein>
<keyword evidence="2" id="KW-0677">Repeat</keyword>